<name>A0A0V0YBW1_TRIPS</name>
<evidence type="ECO:0000313" key="2">
    <source>
        <dbReference type="Proteomes" id="UP000054815"/>
    </source>
</evidence>
<accession>A0A0V0YBW1</accession>
<gene>
    <name evidence="1" type="ORF">T4E_7855</name>
</gene>
<dbReference type="AlphaFoldDB" id="A0A0V0YBW1"/>
<proteinExistence type="predicted"/>
<dbReference type="Proteomes" id="UP000054815">
    <property type="component" value="Unassembled WGS sequence"/>
</dbReference>
<organism evidence="1 2">
    <name type="scientific">Trichinella pseudospiralis</name>
    <name type="common">Parasitic roundworm</name>
    <dbReference type="NCBI Taxonomy" id="6337"/>
    <lineage>
        <taxon>Eukaryota</taxon>
        <taxon>Metazoa</taxon>
        <taxon>Ecdysozoa</taxon>
        <taxon>Nematoda</taxon>
        <taxon>Enoplea</taxon>
        <taxon>Dorylaimia</taxon>
        <taxon>Trichinellida</taxon>
        <taxon>Trichinellidae</taxon>
        <taxon>Trichinella</taxon>
    </lineage>
</organism>
<sequence>MDGIGNVDDEFDVSEAELGHVRKIALFCVSAFLRKLL</sequence>
<comment type="caution">
    <text evidence="1">The sequence shown here is derived from an EMBL/GenBank/DDBJ whole genome shotgun (WGS) entry which is preliminary data.</text>
</comment>
<evidence type="ECO:0000313" key="1">
    <source>
        <dbReference type="EMBL" id="KRX97727.1"/>
    </source>
</evidence>
<reference evidence="1 2" key="1">
    <citation type="submission" date="2015-01" db="EMBL/GenBank/DDBJ databases">
        <title>Evolution of Trichinella species and genotypes.</title>
        <authorList>
            <person name="Korhonen P.K."/>
            <person name="Edoardo P."/>
            <person name="Giuseppe L.R."/>
            <person name="Gasser R.B."/>
        </authorList>
    </citation>
    <scope>NUCLEOTIDE SEQUENCE [LARGE SCALE GENOMIC DNA]</scope>
    <source>
        <strain evidence="1">ISS141</strain>
    </source>
</reference>
<dbReference type="EMBL" id="JYDU01000028">
    <property type="protein sequence ID" value="KRX97727.1"/>
    <property type="molecule type" value="Genomic_DNA"/>
</dbReference>
<protein>
    <submittedName>
        <fullName evidence="1">Uncharacterized protein</fullName>
    </submittedName>
</protein>